<evidence type="ECO:0000313" key="3">
    <source>
        <dbReference type="Proteomes" id="UP001152799"/>
    </source>
</evidence>
<accession>A0A9N9QJ81</accession>
<proteinExistence type="predicted"/>
<keyword evidence="3" id="KW-1185">Reference proteome</keyword>
<reference evidence="2" key="1">
    <citation type="submission" date="2022-01" db="EMBL/GenBank/DDBJ databases">
        <authorList>
            <person name="King R."/>
        </authorList>
    </citation>
    <scope>NUCLEOTIDE SEQUENCE</scope>
</reference>
<gene>
    <name evidence="2" type="ORF">CEUTPL_LOCUS1555</name>
</gene>
<feature type="compositionally biased region" description="Polar residues" evidence="1">
    <location>
        <begin position="24"/>
        <end position="40"/>
    </location>
</feature>
<protein>
    <submittedName>
        <fullName evidence="2">Uncharacterized protein</fullName>
    </submittedName>
</protein>
<feature type="region of interest" description="Disordered" evidence="1">
    <location>
        <begin position="23"/>
        <end position="86"/>
    </location>
</feature>
<dbReference type="EMBL" id="OU892277">
    <property type="protein sequence ID" value="CAG9760834.1"/>
    <property type="molecule type" value="Genomic_DNA"/>
</dbReference>
<feature type="compositionally biased region" description="Basic and acidic residues" evidence="1">
    <location>
        <begin position="64"/>
        <end position="86"/>
    </location>
</feature>
<evidence type="ECO:0000256" key="1">
    <source>
        <dbReference type="SAM" id="MobiDB-lite"/>
    </source>
</evidence>
<dbReference type="AlphaFoldDB" id="A0A9N9QJ81"/>
<dbReference type="Proteomes" id="UP001152799">
    <property type="component" value="Chromosome 1"/>
</dbReference>
<evidence type="ECO:0000313" key="2">
    <source>
        <dbReference type="EMBL" id="CAG9760834.1"/>
    </source>
</evidence>
<name>A0A9N9QJ81_9CUCU</name>
<organism evidence="2 3">
    <name type="scientific">Ceutorhynchus assimilis</name>
    <name type="common">cabbage seed weevil</name>
    <dbReference type="NCBI Taxonomy" id="467358"/>
    <lineage>
        <taxon>Eukaryota</taxon>
        <taxon>Metazoa</taxon>
        <taxon>Ecdysozoa</taxon>
        <taxon>Arthropoda</taxon>
        <taxon>Hexapoda</taxon>
        <taxon>Insecta</taxon>
        <taxon>Pterygota</taxon>
        <taxon>Neoptera</taxon>
        <taxon>Endopterygota</taxon>
        <taxon>Coleoptera</taxon>
        <taxon>Polyphaga</taxon>
        <taxon>Cucujiformia</taxon>
        <taxon>Curculionidae</taxon>
        <taxon>Ceutorhynchinae</taxon>
        <taxon>Ceutorhynchus</taxon>
    </lineage>
</organism>
<sequence>MNDNLRARAYSGVNELEPVAVATSGLNKNSSQTNSKTKINFSPGFVGPTLKGRNKRKGAGLTDTPEKDALEENKPSVETSRNQKEY</sequence>